<dbReference type="Proteomes" id="UP001333102">
    <property type="component" value="Chromosome"/>
</dbReference>
<reference evidence="2" key="1">
    <citation type="submission" date="2023-12" db="EMBL/GenBank/DDBJ databases">
        <title>Novel isolates from deep terrestrial aquifers shed light on the physiology and ecology of the class Limnochordia.</title>
        <authorList>
            <person name="Karnachuk O.V."/>
            <person name="Lukina A.P."/>
            <person name="Avakyan M.R."/>
            <person name="Kadnikov V."/>
            <person name="Begmatov S."/>
            <person name="Beletsky A.V."/>
            <person name="Mardanov A.V."/>
            <person name="Ravin N.V."/>
        </authorList>
    </citation>
    <scope>NUCLEOTIDE SEQUENCE [LARGE SCALE GENOMIC DNA]</scope>
    <source>
        <strain evidence="2">LN</strain>
    </source>
</reference>
<dbReference type="RefSeq" id="WP_324668918.1">
    <property type="nucleotide sequence ID" value="NZ_CP141614.1"/>
</dbReference>
<keyword evidence="2" id="KW-1185">Reference proteome</keyword>
<evidence type="ECO:0000313" key="2">
    <source>
        <dbReference type="Proteomes" id="UP001333102"/>
    </source>
</evidence>
<name>A0ABZ1BP45_9FIRM</name>
<dbReference type="EMBL" id="CP141614">
    <property type="protein sequence ID" value="WRP14567.1"/>
    <property type="molecule type" value="Genomic_DNA"/>
</dbReference>
<accession>A0ABZ1BP45</accession>
<protein>
    <submittedName>
        <fullName evidence="1">Uncharacterized protein</fullName>
    </submittedName>
</protein>
<proteinExistence type="predicted"/>
<sequence length="52" mass="5876">MRYREVILGFVVEPSGSRWLTHDGISPGVLEAIDRDAPRWIVGTVEPWSARP</sequence>
<gene>
    <name evidence="1" type="ORF">VLY81_14310</name>
</gene>
<evidence type="ECO:0000313" key="1">
    <source>
        <dbReference type="EMBL" id="WRP14567.1"/>
    </source>
</evidence>
<organism evidence="1 2">
    <name type="scientific">Geochorda subterranea</name>
    <dbReference type="NCBI Taxonomy" id="3109564"/>
    <lineage>
        <taxon>Bacteria</taxon>
        <taxon>Bacillati</taxon>
        <taxon>Bacillota</taxon>
        <taxon>Limnochordia</taxon>
        <taxon>Limnochordales</taxon>
        <taxon>Geochordaceae</taxon>
        <taxon>Geochorda</taxon>
    </lineage>
</organism>